<dbReference type="GO" id="GO:0106274">
    <property type="term" value="F:NAD+-protein-arginine ADP-ribosyltransferase activity"/>
    <property type="evidence" value="ECO:0007669"/>
    <property type="project" value="UniProtKB-EC"/>
</dbReference>
<dbReference type="SUPFAM" id="SSF56399">
    <property type="entry name" value="ADP-ribosylation"/>
    <property type="match status" value="1"/>
</dbReference>
<evidence type="ECO:0000256" key="1">
    <source>
        <dbReference type="ARBA" id="ARBA00009558"/>
    </source>
</evidence>
<dbReference type="OrthoDB" id="423533at2759"/>
<reference evidence="11" key="1">
    <citation type="submission" date="2019-04" db="EMBL/GenBank/DDBJ databases">
        <title>Genome assembly of Zosterops borbonicus 15179.</title>
        <authorList>
            <person name="Leroy T."/>
            <person name="Anselmetti Y."/>
            <person name="Tilak M.-K."/>
            <person name="Nabholz B."/>
        </authorList>
    </citation>
    <scope>NUCLEOTIDE SEQUENCE</scope>
    <source>
        <strain evidence="11">HGM_15179</strain>
        <tissue evidence="11">Muscle</tissue>
    </source>
</reference>
<evidence type="ECO:0000256" key="4">
    <source>
        <dbReference type="ARBA" id="ARBA00022695"/>
    </source>
</evidence>
<dbReference type="Gene3D" id="3.90.176.10">
    <property type="entry name" value="Toxin ADP-ribosyltransferase, Chain A, domain 1"/>
    <property type="match status" value="1"/>
</dbReference>
<dbReference type="PROSITE" id="PS51996">
    <property type="entry name" value="TR_MART"/>
    <property type="match status" value="1"/>
</dbReference>
<evidence type="ECO:0000256" key="10">
    <source>
        <dbReference type="RuleBase" id="RU361228"/>
    </source>
</evidence>
<evidence type="ECO:0000256" key="9">
    <source>
        <dbReference type="ARBA" id="ARBA00047597"/>
    </source>
</evidence>
<protein>
    <recommendedName>
        <fullName evidence="10">NAD(P)(+)--arginine ADP-ribosyltransferase</fullName>
        <ecNumber evidence="10">2.4.2.31</ecNumber>
    </recommendedName>
    <alternativeName>
        <fullName evidence="10">Mono(ADP-ribosyl)transferase</fullName>
    </alternativeName>
</protein>
<evidence type="ECO:0000256" key="8">
    <source>
        <dbReference type="ARBA" id="ARBA00023157"/>
    </source>
</evidence>
<evidence type="ECO:0000256" key="5">
    <source>
        <dbReference type="ARBA" id="ARBA00022729"/>
    </source>
</evidence>
<dbReference type="PANTHER" id="PTHR10339">
    <property type="entry name" value="ADP-RIBOSYLTRANSFERASE"/>
    <property type="match status" value="1"/>
</dbReference>
<dbReference type="EMBL" id="SWJQ01000461">
    <property type="protein sequence ID" value="TRZ14092.1"/>
    <property type="molecule type" value="Genomic_DNA"/>
</dbReference>
<dbReference type="AlphaFoldDB" id="A0A8K1G9J3"/>
<organism evidence="11 12">
    <name type="scientific">Zosterops borbonicus</name>
    <dbReference type="NCBI Taxonomy" id="364589"/>
    <lineage>
        <taxon>Eukaryota</taxon>
        <taxon>Metazoa</taxon>
        <taxon>Chordata</taxon>
        <taxon>Craniata</taxon>
        <taxon>Vertebrata</taxon>
        <taxon>Euteleostomi</taxon>
        <taxon>Archelosauria</taxon>
        <taxon>Archosauria</taxon>
        <taxon>Dinosauria</taxon>
        <taxon>Saurischia</taxon>
        <taxon>Theropoda</taxon>
        <taxon>Coelurosauria</taxon>
        <taxon>Aves</taxon>
        <taxon>Neognathae</taxon>
        <taxon>Neoaves</taxon>
        <taxon>Telluraves</taxon>
        <taxon>Australaves</taxon>
        <taxon>Passeriformes</taxon>
        <taxon>Sylvioidea</taxon>
        <taxon>Zosteropidae</taxon>
        <taxon>Zosterops</taxon>
    </lineage>
</organism>
<dbReference type="EC" id="2.4.2.31" evidence="10"/>
<evidence type="ECO:0000313" key="12">
    <source>
        <dbReference type="Proteomes" id="UP000796761"/>
    </source>
</evidence>
<proteinExistence type="inferred from homology"/>
<dbReference type="InterPro" id="IPR000768">
    <property type="entry name" value="ART"/>
</dbReference>
<keyword evidence="4" id="KW-0548">Nucleotidyltransferase</keyword>
<gene>
    <name evidence="11" type="ORF">HGM15179_013013</name>
</gene>
<keyword evidence="3 10" id="KW-0808">Transferase</keyword>
<evidence type="ECO:0000256" key="3">
    <source>
        <dbReference type="ARBA" id="ARBA00022679"/>
    </source>
</evidence>
<dbReference type="GO" id="GO:0046677">
    <property type="term" value="P:response to antibiotic"/>
    <property type="evidence" value="ECO:0007669"/>
    <property type="project" value="UniProtKB-ARBA"/>
</dbReference>
<keyword evidence="7 10" id="KW-0520">NAD</keyword>
<evidence type="ECO:0000256" key="6">
    <source>
        <dbReference type="ARBA" id="ARBA00022857"/>
    </source>
</evidence>
<dbReference type="PRINTS" id="PR00970">
    <property type="entry name" value="RIBTRNSFRASE"/>
</dbReference>
<dbReference type="PANTHER" id="PTHR10339:SF1">
    <property type="entry name" value="ECTO-ADP-RIBOSYLTRANSFERASE 4"/>
    <property type="match status" value="1"/>
</dbReference>
<dbReference type="InterPro" id="IPR050999">
    <property type="entry name" value="ADP-ribosyltransferase_ARG"/>
</dbReference>
<accession>A0A8K1G9J3</accession>
<dbReference type="PROSITE" id="PS01291">
    <property type="entry name" value="ART"/>
    <property type="match status" value="1"/>
</dbReference>
<dbReference type="FunFam" id="3.90.176.10:FF:000001">
    <property type="entry name" value="NAD(P)(+)--arginine ADP-ribosyltransferase"/>
    <property type="match status" value="1"/>
</dbReference>
<keyword evidence="8" id="KW-1015">Disulfide bond</keyword>
<dbReference type="GO" id="GO:0016779">
    <property type="term" value="F:nucleotidyltransferase activity"/>
    <property type="evidence" value="ECO:0007669"/>
    <property type="project" value="UniProtKB-KW"/>
</dbReference>
<sequence>MAPLAGTLALLAMAVATAANKMLTLDMAPNTFDDQYRGCGPAMTAELPALNRSEFQKNPLFARVWKEAMAEWKFRGSRVSPLSSPDQAIALMAYTMDDLYTDFNNNMSVAGRSPQQYRDSFHFKVLHFLLTDALAKLRDSKGAQCQDVFRGVCSYQFQAQTGDTVRFGRFASTSLSQEIVNCIGKGTLFKVNTCQGADIRKFSNMESEEEVLIPPFETFQVTKVTQEGEKTVIKLRSTGTYSKYNCEWLKGGSISIATFHLGGLLLATTALAVATGIL</sequence>
<evidence type="ECO:0000256" key="7">
    <source>
        <dbReference type="ARBA" id="ARBA00023027"/>
    </source>
</evidence>
<dbReference type="GO" id="GO:0044194">
    <property type="term" value="C:cytolytic granule"/>
    <property type="evidence" value="ECO:0007669"/>
    <property type="project" value="UniProtKB-ARBA"/>
</dbReference>
<comment type="caution">
    <text evidence="11">The sequence shown here is derived from an EMBL/GenBank/DDBJ whole genome shotgun (WGS) entry which is preliminary data.</text>
</comment>
<evidence type="ECO:0000256" key="2">
    <source>
        <dbReference type="ARBA" id="ARBA00022676"/>
    </source>
</evidence>
<comment type="catalytic activity">
    <reaction evidence="9 10">
        <text>L-arginyl-[protein] + NAD(+) = N(omega)-(ADP-D-ribosyl)-L-arginyl-[protein] + nicotinamide + H(+)</text>
        <dbReference type="Rhea" id="RHEA:19149"/>
        <dbReference type="Rhea" id="RHEA-COMP:10532"/>
        <dbReference type="Rhea" id="RHEA-COMP:15087"/>
        <dbReference type="ChEBI" id="CHEBI:15378"/>
        <dbReference type="ChEBI" id="CHEBI:17154"/>
        <dbReference type="ChEBI" id="CHEBI:29965"/>
        <dbReference type="ChEBI" id="CHEBI:57540"/>
        <dbReference type="ChEBI" id="CHEBI:142554"/>
        <dbReference type="EC" id="2.4.2.31"/>
    </reaction>
</comment>
<name>A0A8K1G9J3_9PASS</name>
<keyword evidence="5 10" id="KW-0732">Signal</keyword>
<dbReference type="GO" id="GO:0003950">
    <property type="term" value="F:NAD+ poly-ADP-ribosyltransferase activity"/>
    <property type="evidence" value="ECO:0007669"/>
    <property type="project" value="UniProtKB-ARBA"/>
</dbReference>
<comment type="similarity">
    <text evidence="1 10">Belongs to the Arg-specific ADP-ribosyltransferase family.</text>
</comment>
<evidence type="ECO:0000313" key="11">
    <source>
        <dbReference type="EMBL" id="TRZ14092.1"/>
    </source>
</evidence>
<dbReference type="GO" id="GO:0005615">
    <property type="term" value="C:extracellular space"/>
    <property type="evidence" value="ECO:0007669"/>
    <property type="project" value="UniProtKB-ARBA"/>
</dbReference>
<feature type="signal peptide" evidence="10">
    <location>
        <begin position="1"/>
        <end position="18"/>
    </location>
</feature>
<dbReference type="Proteomes" id="UP000796761">
    <property type="component" value="Unassembled WGS sequence"/>
</dbReference>
<feature type="chain" id="PRO_5035489566" description="NAD(P)(+)--arginine ADP-ribosyltransferase" evidence="10">
    <location>
        <begin position="19"/>
        <end position="278"/>
    </location>
</feature>
<keyword evidence="2 10" id="KW-0328">Glycosyltransferase</keyword>
<keyword evidence="6 10" id="KW-0521">NADP</keyword>
<keyword evidence="12" id="KW-1185">Reference proteome</keyword>
<dbReference type="Pfam" id="PF01129">
    <property type="entry name" value="ART"/>
    <property type="match status" value="1"/>
</dbReference>